<keyword evidence="3" id="KW-1003">Cell membrane</keyword>
<keyword evidence="6 9" id="KW-0472">Membrane</keyword>
<feature type="compositionally biased region" description="Polar residues" evidence="8">
    <location>
        <begin position="892"/>
        <end position="905"/>
    </location>
</feature>
<protein>
    <submittedName>
        <fullName evidence="12">Solute carrier organic anion transporter family member 2B1-like</fullName>
    </submittedName>
</protein>
<feature type="compositionally biased region" description="Basic and acidic residues" evidence="8">
    <location>
        <begin position="848"/>
        <end position="865"/>
    </location>
</feature>
<dbReference type="SUPFAM" id="SSF103473">
    <property type="entry name" value="MFS general substrate transporter"/>
    <property type="match status" value="1"/>
</dbReference>
<feature type="transmembrane region" description="Helical" evidence="9">
    <location>
        <begin position="115"/>
        <end position="133"/>
    </location>
</feature>
<feature type="compositionally biased region" description="Polar residues" evidence="8">
    <location>
        <begin position="696"/>
        <end position="705"/>
    </location>
</feature>
<feature type="transmembrane region" description="Helical" evidence="9">
    <location>
        <begin position="216"/>
        <end position="240"/>
    </location>
</feature>
<dbReference type="PANTHER" id="PTHR11388">
    <property type="entry name" value="ORGANIC ANION TRANSPORTER"/>
    <property type="match status" value="1"/>
</dbReference>
<name>A0AAJ7WDT6_9HYME</name>
<evidence type="ECO:0000256" key="5">
    <source>
        <dbReference type="ARBA" id="ARBA00022989"/>
    </source>
</evidence>
<keyword evidence="4 9" id="KW-0812">Transmembrane</keyword>
<dbReference type="Gene3D" id="1.20.1250.20">
    <property type="entry name" value="MFS general substrate transporter like domains"/>
    <property type="match status" value="1"/>
</dbReference>
<proteinExistence type="inferred from homology"/>
<organism evidence="11 12">
    <name type="scientific">Ceratina calcarata</name>
    <dbReference type="NCBI Taxonomy" id="156304"/>
    <lineage>
        <taxon>Eukaryota</taxon>
        <taxon>Metazoa</taxon>
        <taxon>Ecdysozoa</taxon>
        <taxon>Arthropoda</taxon>
        <taxon>Hexapoda</taxon>
        <taxon>Insecta</taxon>
        <taxon>Pterygota</taxon>
        <taxon>Neoptera</taxon>
        <taxon>Endopterygota</taxon>
        <taxon>Hymenoptera</taxon>
        <taxon>Apocrita</taxon>
        <taxon>Aculeata</taxon>
        <taxon>Apoidea</taxon>
        <taxon>Anthophila</taxon>
        <taxon>Apidae</taxon>
        <taxon>Ceratina</taxon>
        <taxon>Zadontomerus</taxon>
    </lineage>
</organism>
<dbReference type="Proteomes" id="UP000694925">
    <property type="component" value="Unplaced"/>
</dbReference>
<dbReference type="KEGG" id="ccal:108628876"/>
<gene>
    <name evidence="12" type="primary">LOC108628876</name>
</gene>
<dbReference type="RefSeq" id="XP_026672607.1">
    <property type="nucleotide sequence ID" value="XM_026816806.1"/>
</dbReference>
<feature type="transmembrane region" description="Helical" evidence="9">
    <location>
        <begin position="415"/>
        <end position="436"/>
    </location>
</feature>
<dbReference type="CDD" id="cd17336">
    <property type="entry name" value="MFS_SLCO_OATP"/>
    <property type="match status" value="1"/>
</dbReference>
<evidence type="ECO:0000313" key="12">
    <source>
        <dbReference type="RefSeq" id="XP_026672607.1"/>
    </source>
</evidence>
<feature type="compositionally biased region" description="Low complexity" evidence="8">
    <location>
        <begin position="736"/>
        <end position="745"/>
    </location>
</feature>
<evidence type="ECO:0000256" key="8">
    <source>
        <dbReference type="SAM" id="MobiDB-lite"/>
    </source>
</evidence>
<dbReference type="GeneID" id="108628876"/>
<keyword evidence="7" id="KW-1015">Disulfide bond</keyword>
<feature type="region of interest" description="Disordered" evidence="8">
    <location>
        <begin position="892"/>
        <end position="971"/>
    </location>
</feature>
<dbReference type="InterPro" id="IPR036259">
    <property type="entry name" value="MFS_trans_sf"/>
</dbReference>
<dbReference type="PROSITE" id="PS51465">
    <property type="entry name" value="KAZAL_2"/>
    <property type="match status" value="1"/>
</dbReference>
<keyword evidence="11" id="KW-1185">Reference proteome</keyword>
<reference evidence="12" key="1">
    <citation type="submission" date="2025-08" db="UniProtKB">
        <authorList>
            <consortium name="RefSeq"/>
        </authorList>
    </citation>
    <scope>IDENTIFICATION</scope>
    <source>
        <tissue evidence="12">Whole body</tissue>
    </source>
</reference>
<evidence type="ECO:0000313" key="11">
    <source>
        <dbReference type="Proteomes" id="UP000694925"/>
    </source>
</evidence>
<dbReference type="GO" id="GO:0015347">
    <property type="term" value="F:sodium-independent organic anion transmembrane transporter activity"/>
    <property type="evidence" value="ECO:0007669"/>
    <property type="project" value="TreeGrafter"/>
</dbReference>
<feature type="transmembrane region" description="Helical" evidence="9">
    <location>
        <begin position="529"/>
        <end position="552"/>
    </location>
</feature>
<evidence type="ECO:0000256" key="6">
    <source>
        <dbReference type="ARBA" id="ARBA00023136"/>
    </source>
</evidence>
<feature type="domain" description="Kazal-like" evidence="10">
    <location>
        <begin position="451"/>
        <end position="508"/>
    </location>
</feature>
<feature type="compositionally biased region" description="Basic and acidic residues" evidence="8">
    <location>
        <begin position="816"/>
        <end position="838"/>
    </location>
</feature>
<evidence type="ECO:0000256" key="9">
    <source>
        <dbReference type="SAM" id="Phobius"/>
    </source>
</evidence>
<sequence length="971" mass="108199">MAIGLSEVMRSEVEGGLAGPANPIPHESLDCGCRQLPCPKLAKFATRRLFVGLLSWVGFIQSAAYAYLYIATPTISRRFQFDPYTMEWALAVSEISPVLFGIVIAYWGDRIHRPAWIGGIVILQSVSYFTMIIPHLTHQTKVVEEAKNITHMSIYSDDNRQICLETSSRIVSKGEETCYFTLTVIFIVQFINGMANVVYYALGISYLDDNTKKKNVAVFISELIAVKITGVLLGFILAWVCLGIDAEKFTPIQSYREQIGAWWLGFPIFSLLLIVPGLLISWYPRILPSEVVEQAAASLLNIANRYDLSPRPVVRKIASPKFFPSLGRLMINKTLICQILAFTLYITAIVNFMGFENLIAQSRYHIPKPTGMLLGFEDPTLSRLIANMFKPILVGLIIIMSGLVIARAKPEARSVVIHGIVVVLLACGIIFALVAADCDRKNIVSESDTSLELLQYCNKDCGCSDDTDFRPVCDRKSEYTFYSPCHAGCTMFEERNGVNIYSECDCVKEKTNSTEAIDGPCNLNCHASWIIFEVATLLVYILVSSTFVGDVMVILRSVNSQDKAISIGLSMTFISLIVYMPGKVLYDVIANLTCEYSGTESGLCRLHNGTNLGNYLYYTTGSLLALSVILKILVWIFCEDMNLYAEKQQETSTELQVYIRNPAGAAADREQTEQDLKKIKYLHTYNEVPVQVEVTNESLRKTASPNEDPLEEEEDKSESVPLKYGPIGPGDRRTNSKSSLNSKSSQTRKPRIRNIDSEDELGTSDDERKTNSNPNIDYAPLDIDSDVESDLSSAEPRSRKRIVGIHYDPVYTDQDLPSRDSIFEREFPNPDNYEDPRLNRRNQQLDGSKNDEVDGSDKMRKKGDFNEVGIPIMDPYDSNSLKKIKSLIDQYEQNAEQQETSNENGSYPDGKIISGIPLVAMTSRRSSRDQGSSRFSTFDAGKVAEGQESRGGSVSPKTSSKGSAGTLHTDF</sequence>
<feature type="transmembrane region" description="Helical" evidence="9">
    <location>
        <begin position="49"/>
        <end position="68"/>
    </location>
</feature>
<dbReference type="GO" id="GO:0043252">
    <property type="term" value="P:sodium-independent organic anion transport"/>
    <property type="evidence" value="ECO:0007669"/>
    <property type="project" value="TreeGrafter"/>
</dbReference>
<evidence type="ECO:0000256" key="3">
    <source>
        <dbReference type="ARBA" id="ARBA00022475"/>
    </source>
</evidence>
<dbReference type="InterPro" id="IPR002350">
    <property type="entry name" value="Kazal_dom"/>
</dbReference>
<dbReference type="GO" id="GO:0016323">
    <property type="term" value="C:basolateral plasma membrane"/>
    <property type="evidence" value="ECO:0007669"/>
    <property type="project" value="TreeGrafter"/>
</dbReference>
<comment type="similarity">
    <text evidence="2">Belongs to the organo anion transporter (TC 2.A.60) family.</text>
</comment>
<evidence type="ECO:0000259" key="10">
    <source>
        <dbReference type="PROSITE" id="PS51465"/>
    </source>
</evidence>
<feature type="transmembrane region" description="Helical" evidence="9">
    <location>
        <begin position="335"/>
        <end position="355"/>
    </location>
</feature>
<feature type="transmembrane region" description="Helical" evidence="9">
    <location>
        <begin position="615"/>
        <end position="638"/>
    </location>
</feature>
<dbReference type="AlphaFoldDB" id="A0AAJ7WDT6"/>
<feature type="transmembrane region" description="Helical" evidence="9">
    <location>
        <begin position="260"/>
        <end position="280"/>
    </location>
</feature>
<feature type="transmembrane region" description="Helical" evidence="9">
    <location>
        <begin position="179"/>
        <end position="204"/>
    </location>
</feature>
<dbReference type="PANTHER" id="PTHR11388:SF158">
    <property type="entry name" value="ORGANIC ANION TRANSPORTING POLYPEPTIDE 33EB"/>
    <property type="match status" value="1"/>
</dbReference>
<dbReference type="Pfam" id="PF03137">
    <property type="entry name" value="OATP"/>
    <property type="match status" value="1"/>
</dbReference>
<feature type="transmembrane region" description="Helical" evidence="9">
    <location>
        <begin position="88"/>
        <end position="108"/>
    </location>
</feature>
<evidence type="ECO:0000256" key="2">
    <source>
        <dbReference type="ARBA" id="ARBA00009657"/>
    </source>
</evidence>
<evidence type="ECO:0000256" key="4">
    <source>
        <dbReference type="ARBA" id="ARBA00022692"/>
    </source>
</evidence>
<feature type="transmembrane region" description="Helical" evidence="9">
    <location>
        <begin position="388"/>
        <end position="408"/>
    </location>
</feature>
<evidence type="ECO:0000256" key="1">
    <source>
        <dbReference type="ARBA" id="ARBA00004651"/>
    </source>
</evidence>
<accession>A0AAJ7WDT6</accession>
<feature type="transmembrane region" description="Helical" evidence="9">
    <location>
        <begin position="564"/>
        <end position="582"/>
    </location>
</feature>
<dbReference type="InterPro" id="IPR004156">
    <property type="entry name" value="OATP"/>
</dbReference>
<feature type="compositionally biased region" description="Polar residues" evidence="8">
    <location>
        <begin position="950"/>
        <end position="963"/>
    </location>
</feature>
<evidence type="ECO:0000256" key="7">
    <source>
        <dbReference type="ARBA" id="ARBA00023157"/>
    </source>
</evidence>
<feature type="region of interest" description="Disordered" evidence="8">
    <location>
        <begin position="696"/>
        <end position="878"/>
    </location>
</feature>
<keyword evidence="5 9" id="KW-1133">Transmembrane helix</keyword>
<comment type="subcellular location">
    <subcellularLocation>
        <location evidence="1">Cell membrane</location>
        <topology evidence="1">Multi-pass membrane protein</topology>
    </subcellularLocation>
</comment>